<evidence type="ECO:0000313" key="3">
    <source>
        <dbReference type="Proteomes" id="UP000192276"/>
    </source>
</evidence>
<accession>A0A1V9ESE5</accession>
<proteinExistence type="predicted"/>
<dbReference type="InterPro" id="IPR025319">
    <property type="entry name" value="DUF4224"/>
</dbReference>
<comment type="caution">
    <text evidence="2">The sequence shown here is derived from an EMBL/GenBank/DDBJ whole genome shotgun (WGS) entry which is preliminary data.</text>
</comment>
<protein>
    <recommendedName>
        <fullName evidence="1">DUF4224 domain-containing protein</fullName>
    </recommendedName>
</protein>
<dbReference type="OrthoDB" id="8759646at2"/>
<evidence type="ECO:0000259" key="1">
    <source>
        <dbReference type="Pfam" id="PF13986"/>
    </source>
</evidence>
<dbReference type="AlphaFoldDB" id="A0A1V9ESE5"/>
<sequence length="76" mass="8792">MFLSITEINQLTGKKKPTSQARALRFMGIEHKIRPDGKLLVSRAHVEKLLDGESVNNRIKRRTEPDWSMFNAKKTQ</sequence>
<reference evidence="3" key="1">
    <citation type="submission" date="2016-04" db="EMBL/GenBank/DDBJ databases">
        <authorList>
            <person name="Chen L."/>
            <person name="Zhuang W."/>
            <person name="Wang G."/>
        </authorList>
    </citation>
    <scope>NUCLEOTIDE SEQUENCE [LARGE SCALE GENOMIC DNA]</scope>
    <source>
        <strain evidence="3">208</strain>
    </source>
</reference>
<dbReference type="EMBL" id="LWBP01000230">
    <property type="protein sequence ID" value="OQP49083.1"/>
    <property type="molecule type" value="Genomic_DNA"/>
</dbReference>
<feature type="domain" description="DUF4224" evidence="1">
    <location>
        <begin position="2"/>
        <end position="46"/>
    </location>
</feature>
<keyword evidence="3" id="KW-1185">Reference proteome</keyword>
<evidence type="ECO:0000313" key="2">
    <source>
        <dbReference type="EMBL" id="OQP49083.1"/>
    </source>
</evidence>
<name>A0A1V9ESE5_9BACT</name>
<dbReference type="Pfam" id="PF13986">
    <property type="entry name" value="DUF4224"/>
    <property type="match status" value="1"/>
</dbReference>
<dbReference type="STRING" id="550983.A4R26_31135"/>
<organism evidence="2 3">
    <name type="scientific">Niastella populi</name>
    <dbReference type="NCBI Taxonomy" id="550983"/>
    <lineage>
        <taxon>Bacteria</taxon>
        <taxon>Pseudomonadati</taxon>
        <taxon>Bacteroidota</taxon>
        <taxon>Chitinophagia</taxon>
        <taxon>Chitinophagales</taxon>
        <taxon>Chitinophagaceae</taxon>
        <taxon>Niastella</taxon>
    </lineage>
</organism>
<gene>
    <name evidence="2" type="ORF">A4R26_31135</name>
</gene>
<dbReference type="Proteomes" id="UP000192276">
    <property type="component" value="Unassembled WGS sequence"/>
</dbReference>